<feature type="transmembrane region" description="Helical" evidence="1">
    <location>
        <begin position="37"/>
        <end position="61"/>
    </location>
</feature>
<feature type="transmembrane region" description="Helical" evidence="1">
    <location>
        <begin position="67"/>
        <end position="88"/>
    </location>
</feature>
<sequence length="231" mass="26335">MSEFFLKISLDDWINNSEEFTKKLKITSERLKRFRNACLVALIIGSTIYIVSVGGLLFGVIESALTALVGAAVGYISNAIAMFCGWLYTKTSIDEIKLIARENQNNLFEFTSTFLPLLGSFVLFKEYYEKEKKEYRFIENINSFTSFFNLSDVFTGTSNIENLVKIEINEIGNCIHKWFYSITNSVPDVRKSVPKIVQGPNLIFVPTCKKPQTFLSKIMFGAKNMIKMLVF</sequence>
<name>A0A9P1IY99_9PELO</name>
<dbReference type="Proteomes" id="UP001152747">
    <property type="component" value="Unassembled WGS sequence"/>
</dbReference>
<evidence type="ECO:0000313" key="2">
    <source>
        <dbReference type="EMBL" id="CAI5453285.1"/>
    </source>
</evidence>
<evidence type="ECO:0000313" key="3">
    <source>
        <dbReference type="Proteomes" id="UP001152747"/>
    </source>
</evidence>
<accession>A0A9P1IY99</accession>
<keyword evidence="1" id="KW-0472">Membrane</keyword>
<comment type="caution">
    <text evidence="2">The sequence shown here is derived from an EMBL/GenBank/DDBJ whole genome shotgun (WGS) entry which is preliminary data.</text>
</comment>
<dbReference type="AlphaFoldDB" id="A0A9P1IY99"/>
<evidence type="ECO:0000256" key="1">
    <source>
        <dbReference type="SAM" id="Phobius"/>
    </source>
</evidence>
<reference evidence="2" key="1">
    <citation type="submission" date="2022-11" db="EMBL/GenBank/DDBJ databases">
        <authorList>
            <person name="Kikuchi T."/>
        </authorList>
    </citation>
    <scope>NUCLEOTIDE SEQUENCE</scope>
    <source>
        <strain evidence="2">PS1010</strain>
    </source>
</reference>
<proteinExistence type="predicted"/>
<keyword evidence="1" id="KW-0812">Transmembrane</keyword>
<dbReference type="EMBL" id="CANHGI010000005">
    <property type="protein sequence ID" value="CAI5453285.1"/>
    <property type="molecule type" value="Genomic_DNA"/>
</dbReference>
<organism evidence="2 3">
    <name type="scientific">Caenorhabditis angaria</name>
    <dbReference type="NCBI Taxonomy" id="860376"/>
    <lineage>
        <taxon>Eukaryota</taxon>
        <taxon>Metazoa</taxon>
        <taxon>Ecdysozoa</taxon>
        <taxon>Nematoda</taxon>
        <taxon>Chromadorea</taxon>
        <taxon>Rhabditida</taxon>
        <taxon>Rhabditina</taxon>
        <taxon>Rhabditomorpha</taxon>
        <taxon>Rhabditoidea</taxon>
        <taxon>Rhabditidae</taxon>
        <taxon>Peloderinae</taxon>
        <taxon>Caenorhabditis</taxon>
    </lineage>
</organism>
<protein>
    <submittedName>
        <fullName evidence="2">Uncharacterized protein</fullName>
    </submittedName>
</protein>
<keyword evidence="3" id="KW-1185">Reference proteome</keyword>
<keyword evidence="1" id="KW-1133">Transmembrane helix</keyword>
<gene>
    <name evidence="2" type="ORF">CAMP_LOCUS15922</name>
</gene>